<dbReference type="Proteomes" id="UP000008909">
    <property type="component" value="Unassembled WGS sequence"/>
</dbReference>
<organism evidence="1 2">
    <name type="scientific">Clonorchis sinensis</name>
    <name type="common">Chinese liver fluke</name>
    <dbReference type="NCBI Taxonomy" id="79923"/>
    <lineage>
        <taxon>Eukaryota</taxon>
        <taxon>Metazoa</taxon>
        <taxon>Spiralia</taxon>
        <taxon>Lophotrochozoa</taxon>
        <taxon>Platyhelminthes</taxon>
        <taxon>Trematoda</taxon>
        <taxon>Digenea</taxon>
        <taxon>Opisthorchiida</taxon>
        <taxon>Opisthorchiata</taxon>
        <taxon>Opisthorchiidae</taxon>
        <taxon>Clonorchis</taxon>
    </lineage>
</organism>
<sequence length="169" mass="18872">MDCALSLLESHADSSLGSVDPQFARELQSGIMTPDQVLLLLDFHDSRTFPHTWKTVARSRRQLAHRIPVSRKQIRQANYAAIQTLYHQRRKDAASVNDSAFGKIVRNLSVQIRVHGAYVNAKEELVATWSDSLHNSVDGRGLRECCLRVMPDVLVIIGLQGISQNVSIA</sequence>
<name>G7YEL1_CLOSI</name>
<gene>
    <name evidence="1" type="ORF">CLF_106029</name>
</gene>
<protein>
    <submittedName>
        <fullName evidence="1">Uncharacterized protein</fullName>
    </submittedName>
</protein>
<proteinExistence type="predicted"/>
<evidence type="ECO:0000313" key="2">
    <source>
        <dbReference type="Proteomes" id="UP000008909"/>
    </source>
</evidence>
<reference evidence="1" key="1">
    <citation type="journal article" date="2011" name="Genome Biol.">
        <title>The draft genome of the carcinogenic human liver fluke Clonorchis sinensis.</title>
        <authorList>
            <person name="Wang X."/>
            <person name="Chen W."/>
            <person name="Huang Y."/>
            <person name="Sun J."/>
            <person name="Men J."/>
            <person name="Liu H."/>
            <person name="Luo F."/>
            <person name="Guo L."/>
            <person name="Lv X."/>
            <person name="Deng C."/>
            <person name="Zhou C."/>
            <person name="Fan Y."/>
            <person name="Li X."/>
            <person name="Huang L."/>
            <person name="Hu Y."/>
            <person name="Liang C."/>
            <person name="Hu X."/>
            <person name="Xu J."/>
            <person name="Yu X."/>
        </authorList>
    </citation>
    <scope>NUCLEOTIDE SEQUENCE [LARGE SCALE GENOMIC DNA]</scope>
    <source>
        <strain evidence="1">Henan</strain>
    </source>
</reference>
<evidence type="ECO:0000313" key="1">
    <source>
        <dbReference type="EMBL" id="GAA51394.1"/>
    </source>
</evidence>
<reference key="2">
    <citation type="submission" date="2011-10" db="EMBL/GenBank/DDBJ databases">
        <title>The genome and transcriptome sequence of Clonorchis sinensis provide insights into the carcinogenic liver fluke.</title>
        <authorList>
            <person name="Wang X."/>
            <person name="Huang Y."/>
            <person name="Chen W."/>
            <person name="Liu H."/>
            <person name="Guo L."/>
            <person name="Chen Y."/>
            <person name="Luo F."/>
            <person name="Zhou W."/>
            <person name="Sun J."/>
            <person name="Mao Q."/>
            <person name="Liang P."/>
            <person name="Zhou C."/>
            <person name="Tian Y."/>
            <person name="Men J."/>
            <person name="Lv X."/>
            <person name="Huang L."/>
            <person name="Zhou J."/>
            <person name="Hu Y."/>
            <person name="Li R."/>
            <person name="Zhang F."/>
            <person name="Lei H."/>
            <person name="Li X."/>
            <person name="Hu X."/>
            <person name="Liang C."/>
            <person name="Xu J."/>
            <person name="Wu Z."/>
            <person name="Yu X."/>
        </authorList>
    </citation>
    <scope>NUCLEOTIDE SEQUENCE</scope>
    <source>
        <strain>Henan</strain>
    </source>
</reference>
<keyword evidence="2" id="KW-1185">Reference proteome</keyword>
<accession>G7YEL1</accession>
<dbReference type="EMBL" id="DF143147">
    <property type="protein sequence ID" value="GAA51394.1"/>
    <property type="molecule type" value="Genomic_DNA"/>
</dbReference>
<dbReference type="AlphaFoldDB" id="G7YEL1"/>